<comment type="caution">
    <text evidence="1">The sequence shown here is derived from an EMBL/GenBank/DDBJ whole genome shotgun (WGS) entry which is preliminary data.</text>
</comment>
<proteinExistence type="predicted"/>
<keyword evidence="3" id="KW-1185">Reference proteome</keyword>
<evidence type="ECO:0000313" key="3">
    <source>
        <dbReference type="Proteomes" id="UP001642409"/>
    </source>
</evidence>
<dbReference type="AlphaFoldDB" id="A0AA86R643"/>
<dbReference type="EMBL" id="CATOUU010001031">
    <property type="protein sequence ID" value="CAI9967896.1"/>
    <property type="molecule type" value="Genomic_DNA"/>
</dbReference>
<evidence type="ECO:0000313" key="1">
    <source>
        <dbReference type="EMBL" id="CAI9967896.1"/>
    </source>
</evidence>
<reference evidence="1" key="1">
    <citation type="submission" date="2023-06" db="EMBL/GenBank/DDBJ databases">
        <authorList>
            <person name="Kurt Z."/>
        </authorList>
    </citation>
    <scope>NUCLEOTIDE SEQUENCE</scope>
</reference>
<keyword evidence="1" id="KW-0456">Lyase</keyword>
<reference evidence="2 3" key="2">
    <citation type="submission" date="2024-07" db="EMBL/GenBank/DDBJ databases">
        <authorList>
            <person name="Akdeniz Z."/>
        </authorList>
    </citation>
    <scope>NUCLEOTIDE SEQUENCE [LARGE SCALE GENOMIC DNA]</scope>
</reference>
<protein>
    <submittedName>
        <fullName evidence="1">Chondroitin AC/alginate lyase</fullName>
    </submittedName>
    <submittedName>
        <fullName evidence="2">Chondroitin_AC/alginate lyase</fullName>
    </submittedName>
</protein>
<name>A0AA86R643_9EUKA</name>
<dbReference type="EMBL" id="CAXDID020000044">
    <property type="protein sequence ID" value="CAL6001489.1"/>
    <property type="molecule type" value="Genomic_DNA"/>
</dbReference>
<dbReference type="GO" id="GO:0016829">
    <property type="term" value="F:lyase activity"/>
    <property type="evidence" value="ECO:0007669"/>
    <property type="project" value="UniProtKB-KW"/>
</dbReference>
<dbReference type="Proteomes" id="UP001642409">
    <property type="component" value="Unassembled WGS sequence"/>
</dbReference>
<evidence type="ECO:0000313" key="2">
    <source>
        <dbReference type="EMBL" id="CAL6001489.1"/>
    </source>
</evidence>
<organism evidence="1">
    <name type="scientific">Hexamita inflata</name>
    <dbReference type="NCBI Taxonomy" id="28002"/>
    <lineage>
        <taxon>Eukaryota</taxon>
        <taxon>Metamonada</taxon>
        <taxon>Diplomonadida</taxon>
        <taxon>Hexamitidae</taxon>
        <taxon>Hexamitinae</taxon>
        <taxon>Hexamita</taxon>
    </lineage>
</organism>
<accession>A0AA86R643</accession>
<gene>
    <name evidence="2" type="ORF">HINF_LOCUS17458</name>
    <name evidence="1" type="ORF">HINF_LOCUS55541</name>
</gene>
<sequence>MDLLGCKVIPSFPKPTQIPNTGGNLAGTTMIVFLRGIITRNQSETDESFATIPLILEIAKSYDGIFDYEKSVVIY</sequence>